<dbReference type="InterPro" id="IPR020471">
    <property type="entry name" value="AKR"/>
</dbReference>
<dbReference type="STRING" id="1432141.A0A015IM50"/>
<dbReference type="Pfam" id="PF00248">
    <property type="entry name" value="Aldo_ket_red"/>
    <property type="match status" value="1"/>
</dbReference>
<keyword evidence="1" id="KW-0560">Oxidoreductase</keyword>
<reference evidence="3 4" key="1">
    <citation type="submission" date="2014-02" db="EMBL/GenBank/DDBJ databases">
        <title>Single nucleus genome sequencing reveals high similarity among nuclei of an endomycorrhizal fungus.</title>
        <authorList>
            <person name="Lin K."/>
            <person name="Geurts R."/>
            <person name="Zhang Z."/>
            <person name="Limpens E."/>
            <person name="Saunders D.G."/>
            <person name="Mu D."/>
            <person name="Pang E."/>
            <person name="Cao H."/>
            <person name="Cha H."/>
            <person name="Lin T."/>
            <person name="Zhou Q."/>
            <person name="Shang Y."/>
            <person name="Li Y."/>
            <person name="Ivanov S."/>
            <person name="Sharma T."/>
            <person name="Velzen R.V."/>
            <person name="Ruijter N.D."/>
            <person name="Aanen D.K."/>
            <person name="Win J."/>
            <person name="Kamoun S."/>
            <person name="Bisseling T."/>
            <person name="Huang S."/>
        </authorList>
    </citation>
    <scope>NUCLEOTIDE SEQUENCE [LARGE SCALE GENOMIC DNA]</scope>
    <source>
        <strain evidence="4">DAOM197198w</strain>
    </source>
</reference>
<protein>
    <submittedName>
        <fullName evidence="3">Pyridoxine 4-dehydrogenase</fullName>
    </submittedName>
</protein>
<dbReference type="GO" id="GO:0005737">
    <property type="term" value="C:cytoplasm"/>
    <property type="evidence" value="ECO:0007669"/>
    <property type="project" value="TreeGrafter"/>
</dbReference>
<dbReference type="PROSITE" id="PS51257">
    <property type="entry name" value="PROKAR_LIPOPROTEIN"/>
    <property type="match status" value="1"/>
</dbReference>
<dbReference type="AlphaFoldDB" id="A0A015IM50"/>
<dbReference type="PANTHER" id="PTHR43625">
    <property type="entry name" value="AFLATOXIN B1 ALDEHYDE REDUCTASE"/>
    <property type="match status" value="1"/>
</dbReference>
<dbReference type="PANTHER" id="PTHR43625:SF40">
    <property type="entry name" value="ALDO-KETO REDUCTASE YAKC [NADP(+)]"/>
    <property type="match status" value="1"/>
</dbReference>
<dbReference type="Proteomes" id="UP000022910">
    <property type="component" value="Unassembled WGS sequence"/>
</dbReference>
<dbReference type="CDD" id="cd19076">
    <property type="entry name" value="AKR_AKR13A_13D"/>
    <property type="match status" value="1"/>
</dbReference>
<keyword evidence="4" id="KW-1185">Reference proteome</keyword>
<dbReference type="Gene3D" id="3.20.20.100">
    <property type="entry name" value="NADP-dependent oxidoreductase domain"/>
    <property type="match status" value="1"/>
</dbReference>
<dbReference type="EMBL" id="JEMT01028249">
    <property type="protein sequence ID" value="EXX55275.1"/>
    <property type="molecule type" value="Genomic_DNA"/>
</dbReference>
<organism evidence="3 4">
    <name type="scientific">Rhizophagus irregularis (strain DAOM 197198w)</name>
    <name type="common">Glomus intraradices</name>
    <dbReference type="NCBI Taxonomy" id="1432141"/>
    <lineage>
        <taxon>Eukaryota</taxon>
        <taxon>Fungi</taxon>
        <taxon>Fungi incertae sedis</taxon>
        <taxon>Mucoromycota</taxon>
        <taxon>Glomeromycotina</taxon>
        <taxon>Glomeromycetes</taxon>
        <taxon>Glomerales</taxon>
        <taxon>Glomeraceae</taxon>
        <taxon>Rhizophagus</taxon>
    </lineage>
</organism>
<evidence type="ECO:0000313" key="4">
    <source>
        <dbReference type="Proteomes" id="UP000022910"/>
    </source>
</evidence>
<dbReference type="InterPro" id="IPR036812">
    <property type="entry name" value="NAD(P)_OxRdtase_dom_sf"/>
</dbReference>
<dbReference type="SMR" id="A0A015IM50"/>
<evidence type="ECO:0000259" key="2">
    <source>
        <dbReference type="Pfam" id="PF00248"/>
    </source>
</evidence>
<name>A0A015IM50_RHIIW</name>
<sequence>MALPTRELGKTGVQVPVIGLGCMGMSDFFGSSDEKENINVLNKSIDLGSYFWDTADMYGCGANEELVSKVLKERRNEVFICTKFGIIRGPNGEFEGIRGDREYIHQACEKSLKRLGVDYIDLYYQIRVDINTPIEETVSAMAELVKEGKVKHLGLSECSAETLRRACKVHPIAALQIEYSPWTLDIEQNGIIDACRELGVTIVAYSPLGRGFLTGKYKSIDDFEPGDHRKVSPRFMGDNFAKNWKIVEKINEFAAKKGIAPSQLCLAWVLAQGDNIITIPGTKKIKYLEENIKAVNVHLSPEELSEIRSIINSIEIIGLRYPEEHCASLNL</sequence>
<feature type="domain" description="NADP-dependent oxidoreductase" evidence="2">
    <location>
        <begin position="18"/>
        <end position="311"/>
    </location>
</feature>
<dbReference type="InterPro" id="IPR023210">
    <property type="entry name" value="NADP_OxRdtase_dom"/>
</dbReference>
<evidence type="ECO:0000256" key="1">
    <source>
        <dbReference type="ARBA" id="ARBA00023002"/>
    </source>
</evidence>
<dbReference type="GO" id="GO:0016491">
    <property type="term" value="F:oxidoreductase activity"/>
    <property type="evidence" value="ECO:0007669"/>
    <property type="project" value="UniProtKB-KW"/>
</dbReference>
<gene>
    <name evidence="3" type="ORF">RirG_226850</name>
</gene>
<evidence type="ECO:0000313" key="3">
    <source>
        <dbReference type="EMBL" id="EXX55275.1"/>
    </source>
</evidence>
<accession>A0A015IM50</accession>
<proteinExistence type="predicted"/>
<dbReference type="HOGENOM" id="CLU_023205_2_1_1"/>
<dbReference type="SUPFAM" id="SSF51430">
    <property type="entry name" value="NAD(P)-linked oxidoreductase"/>
    <property type="match status" value="1"/>
</dbReference>
<comment type="caution">
    <text evidence="3">The sequence shown here is derived from an EMBL/GenBank/DDBJ whole genome shotgun (WGS) entry which is preliminary data.</text>
</comment>
<dbReference type="OrthoDB" id="37537at2759"/>
<dbReference type="OMA" id="IGISECA"/>
<dbReference type="InterPro" id="IPR050791">
    <property type="entry name" value="Aldo-Keto_reductase"/>
</dbReference>
<dbReference type="PRINTS" id="PR00069">
    <property type="entry name" value="ALDKETRDTASE"/>
</dbReference>